<comment type="caution">
    <text evidence="1">The sequence shown here is derived from an EMBL/GenBank/DDBJ whole genome shotgun (WGS) entry which is preliminary data.</text>
</comment>
<accession>A0A949U115</accession>
<dbReference type="RefSeq" id="WP_218322513.1">
    <property type="nucleotide sequence ID" value="NZ_JAEEGC010000124.1"/>
</dbReference>
<dbReference type="AlphaFoldDB" id="A0A949U115"/>
<organism evidence="1 2">
    <name type="scientific">Clostridium thailandense</name>
    <dbReference type="NCBI Taxonomy" id="2794346"/>
    <lineage>
        <taxon>Bacteria</taxon>
        <taxon>Bacillati</taxon>
        <taxon>Bacillota</taxon>
        <taxon>Clostridia</taxon>
        <taxon>Eubacteriales</taxon>
        <taxon>Clostridiaceae</taxon>
        <taxon>Clostridium</taxon>
    </lineage>
</organism>
<evidence type="ECO:0000313" key="2">
    <source>
        <dbReference type="Proteomes" id="UP000694308"/>
    </source>
</evidence>
<keyword evidence="2" id="KW-1185">Reference proteome</keyword>
<dbReference type="EMBL" id="JAEEGC010000124">
    <property type="protein sequence ID" value="MBV7275461.1"/>
    <property type="molecule type" value="Genomic_DNA"/>
</dbReference>
<proteinExistence type="predicted"/>
<name>A0A949U115_9CLOT</name>
<protein>
    <submittedName>
        <fullName evidence="1">Uncharacterized protein</fullName>
    </submittedName>
</protein>
<dbReference type="Proteomes" id="UP000694308">
    <property type="component" value="Unassembled WGS sequence"/>
</dbReference>
<gene>
    <name evidence="1" type="ORF">I6U48_21395</name>
</gene>
<reference evidence="1" key="1">
    <citation type="submission" date="2020-12" db="EMBL/GenBank/DDBJ databases">
        <title>Clostridium thailandense sp. nov., a novel acetogenic bacterium isolated from peat land soil in Thailand.</title>
        <authorList>
            <person name="Chaikitkaew S."/>
            <person name="Birkeland N.K."/>
        </authorList>
    </citation>
    <scope>NUCLEOTIDE SEQUENCE</scope>
    <source>
        <strain evidence="1">PL3</strain>
    </source>
</reference>
<sequence>MSKENEKLTKAELQDEQLDTVLGGAGTLKYAGNTYICSNETATSEDFRKCSSENMCKNHICPGYVYDNNHRRIEGLTQCNCCIYYSVN</sequence>
<evidence type="ECO:0000313" key="1">
    <source>
        <dbReference type="EMBL" id="MBV7275461.1"/>
    </source>
</evidence>